<dbReference type="GO" id="GO:0004422">
    <property type="term" value="F:hypoxanthine phosphoribosyltransferase activity"/>
    <property type="evidence" value="ECO:0007669"/>
    <property type="project" value="TreeGrafter"/>
</dbReference>
<evidence type="ECO:0000313" key="5">
    <source>
        <dbReference type="Proteomes" id="UP000528457"/>
    </source>
</evidence>
<sequence>MKLVDKKLQAVWDNAECLHSAEALEKGVQHMAKGIRKQLHDQNPLLLCIMNGGLVTCGQLLPMLDFQLQLEYVNAASGPSGKQETRWPALSQISIEGRSVLLLDDIFDMGNSLHSLQEYCLEQGASKVLTGVLVEKKHSRAKKDINIDFHAVTVGDRFIFGAGLDYQGYLRNAPGIYAVAAKK</sequence>
<dbReference type="Proteomes" id="UP000528457">
    <property type="component" value="Unassembled WGS sequence"/>
</dbReference>
<dbReference type="InterPro" id="IPR000836">
    <property type="entry name" value="PRTase_dom"/>
</dbReference>
<dbReference type="Gene3D" id="3.40.50.2020">
    <property type="match status" value="1"/>
</dbReference>
<dbReference type="GO" id="GO:0006178">
    <property type="term" value="P:guanine salvage"/>
    <property type="evidence" value="ECO:0007669"/>
    <property type="project" value="TreeGrafter"/>
</dbReference>
<dbReference type="EC" id="2.4.2.8" evidence="4"/>
<evidence type="ECO:0000256" key="1">
    <source>
        <dbReference type="ARBA" id="ARBA00048811"/>
    </source>
</evidence>
<dbReference type="GO" id="GO:0032263">
    <property type="term" value="P:GMP salvage"/>
    <property type="evidence" value="ECO:0007669"/>
    <property type="project" value="TreeGrafter"/>
</dbReference>
<comment type="catalytic activity">
    <reaction evidence="1">
        <text>GMP + diphosphate = guanine + 5-phospho-alpha-D-ribose 1-diphosphate</text>
        <dbReference type="Rhea" id="RHEA:25424"/>
        <dbReference type="ChEBI" id="CHEBI:16235"/>
        <dbReference type="ChEBI" id="CHEBI:33019"/>
        <dbReference type="ChEBI" id="CHEBI:58017"/>
        <dbReference type="ChEBI" id="CHEBI:58115"/>
        <dbReference type="EC" id="2.4.2.8"/>
    </reaction>
    <physiologicalReaction direction="right-to-left" evidence="1">
        <dbReference type="Rhea" id="RHEA:25426"/>
    </physiologicalReaction>
</comment>
<evidence type="ECO:0000259" key="3">
    <source>
        <dbReference type="Pfam" id="PF00156"/>
    </source>
</evidence>
<dbReference type="Pfam" id="PF00156">
    <property type="entry name" value="Pribosyltran"/>
    <property type="match status" value="1"/>
</dbReference>
<comment type="caution">
    <text evidence="4">The sequence shown here is derived from an EMBL/GenBank/DDBJ whole genome shotgun (WGS) entry which is preliminary data.</text>
</comment>
<dbReference type="InterPro" id="IPR029057">
    <property type="entry name" value="PRTase-like"/>
</dbReference>
<gene>
    <name evidence="4" type="ORF">HNR48_002012</name>
</gene>
<dbReference type="GO" id="GO:0005829">
    <property type="term" value="C:cytosol"/>
    <property type="evidence" value="ECO:0007669"/>
    <property type="project" value="TreeGrafter"/>
</dbReference>
<accession>A0A7X0JT15</accession>
<dbReference type="PANTHER" id="PTHR43340">
    <property type="entry name" value="HYPOXANTHINE-GUANINE PHOSPHORIBOSYLTRANSFERASE"/>
    <property type="match status" value="1"/>
</dbReference>
<dbReference type="NCBIfam" id="NF006605">
    <property type="entry name" value="PRK09162.1"/>
    <property type="match status" value="1"/>
</dbReference>
<dbReference type="PANTHER" id="PTHR43340:SF1">
    <property type="entry name" value="HYPOXANTHINE PHOSPHORIBOSYLTRANSFERASE"/>
    <property type="match status" value="1"/>
</dbReference>
<dbReference type="GO" id="GO:0000287">
    <property type="term" value="F:magnesium ion binding"/>
    <property type="evidence" value="ECO:0007669"/>
    <property type="project" value="TreeGrafter"/>
</dbReference>
<dbReference type="CDD" id="cd06223">
    <property type="entry name" value="PRTases_typeI"/>
    <property type="match status" value="1"/>
</dbReference>
<proteinExistence type="predicted"/>
<dbReference type="GO" id="GO:0032264">
    <property type="term" value="P:IMP salvage"/>
    <property type="evidence" value="ECO:0007669"/>
    <property type="project" value="TreeGrafter"/>
</dbReference>
<dbReference type="InParanoid" id="A0A7X0JT15"/>
<keyword evidence="4" id="KW-0328">Glycosyltransferase</keyword>
<evidence type="ECO:0000256" key="2">
    <source>
        <dbReference type="ARBA" id="ARBA00049402"/>
    </source>
</evidence>
<protein>
    <submittedName>
        <fullName evidence="4">Hypoxanthine phosphoribosyltransferase</fullName>
        <ecNumber evidence="4">2.4.2.8</ecNumber>
    </submittedName>
</protein>
<feature type="domain" description="Phosphoribosyltransferase" evidence="3">
    <location>
        <begin position="18"/>
        <end position="165"/>
    </location>
</feature>
<dbReference type="GO" id="GO:0046100">
    <property type="term" value="P:hypoxanthine metabolic process"/>
    <property type="evidence" value="ECO:0007669"/>
    <property type="project" value="TreeGrafter"/>
</dbReference>
<dbReference type="EMBL" id="JACHHT010000002">
    <property type="protein sequence ID" value="MBB6521727.1"/>
    <property type="molecule type" value="Genomic_DNA"/>
</dbReference>
<evidence type="ECO:0000313" key="4">
    <source>
        <dbReference type="EMBL" id="MBB6521727.1"/>
    </source>
</evidence>
<dbReference type="RefSeq" id="WP_166844648.1">
    <property type="nucleotide sequence ID" value="NZ_JAAONY010000002.1"/>
</dbReference>
<comment type="catalytic activity">
    <reaction evidence="2">
        <text>IMP + diphosphate = hypoxanthine + 5-phospho-alpha-D-ribose 1-diphosphate</text>
        <dbReference type="Rhea" id="RHEA:17973"/>
        <dbReference type="ChEBI" id="CHEBI:17368"/>
        <dbReference type="ChEBI" id="CHEBI:33019"/>
        <dbReference type="ChEBI" id="CHEBI:58017"/>
        <dbReference type="ChEBI" id="CHEBI:58053"/>
        <dbReference type="EC" id="2.4.2.8"/>
    </reaction>
    <physiologicalReaction direction="right-to-left" evidence="2">
        <dbReference type="Rhea" id="RHEA:17975"/>
    </physiologicalReaction>
</comment>
<keyword evidence="4" id="KW-0808">Transferase</keyword>
<dbReference type="FunCoup" id="A0A7X0JT15">
    <property type="interactions" value="500"/>
</dbReference>
<dbReference type="InterPro" id="IPR050408">
    <property type="entry name" value="HGPRT"/>
</dbReference>
<organism evidence="4 5">
    <name type="scientific">Pseudoteredinibacter isoporae</name>
    <dbReference type="NCBI Taxonomy" id="570281"/>
    <lineage>
        <taxon>Bacteria</taxon>
        <taxon>Pseudomonadati</taxon>
        <taxon>Pseudomonadota</taxon>
        <taxon>Gammaproteobacteria</taxon>
        <taxon>Cellvibrionales</taxon>
        <taxon>Cellvibrionaceae</taxon>
        <taxon>Pseudoteredinibacter</taxon>
    </lineage>
</organism>
<dbReference type="SUPFAM" id="SSF53271">
    <property type="entry name" value="PRTase-like"/>
    <property type="match status" value="1"/>
</dbReference>
<keyword evidence="5" id="KW-1185">Reference proteome</keyword>
<reference evidence="4 5" key="1">
    <citation type="submission" date="2020-08" db="EMBL/GenBank/DDBJ databases">
        <title>Genomic Encyclopedia of Type Strains, Phase IV (KMG-IV): sequencing the most valuable type-strain genomes for metagenomic binning, comparative biology and taxonomic classification.</title>
        <authorList>
            <person name="Goeker M."/>
        </authorList>
    </citation>
    <scope>NUCLEOTIDE SEQUENCE [LARGE SCALE GENOMIC DNA]</scope>
    <source>
        <strain evidence="4 5">DSM 22368</strain>
    </source>
</reference>
<dbReference type="AlphaFoldDB" id="A0A7X0JT15"/>
<name>A0A7X0JT15_9GAMM</name>